<dbReference type="EMBL" id="LIAE01007061">
    <property type="protein sequence ID" value="PAV82368.1"/>
    <property type="molecule type" value="Genomic_DNA"/>
</dbReference>
<dbReference type="AlphaFoldDB" id="A0A2A2L8A8"/>
<evidence type="ECO:0000313" key="1">
    <source>
        <dbReference type="EMBL" id="PAV82368.1"/>
    </source>
</evidence>
<dbReference type="Proteomes" id="UP000218231">
    <property type="component" value="Unassembled WGS sequence"/>
</dbReference>
<comment type="caution">
    <text evidence="1">The sequence shown here is derived from an EMBL/GenBank/DDBJ whole genome shotgun (WGS) entry which is preliminary data.</text>
</comment>
<evidence type="ECO:0000313" key="2">
    <source>
        <dbReference type="Proteomes" id="UP000218231"/>
    </source>
</evidence>
<reference evidence="1 2" key="1">
    <citation type="journal article" date="2017" name="Curr. Biol.">
        <title>Genome architecture and evolution of a unichromosomal asexual nematode.</title>
        <authorList>
            <person name="Fradin H."/>
            <person name="Zegar C."/>
            <person name="Gutwein M."/>
            <person name="Lucas J."/>
            <person name="Kovtun M."/>
            <person name="Corcoran D."/>
            <person name="Baugh L.R."/>
            <person name="Kiontke K."/>
            <person name="Gunsalus K."/>
            <person name="Fitch D.H."/>
            <person name="Piano F."/>
        </authorList>
    </citation>
    <scope>NUCLEOTIDE SEQUENCE [LARGE SCALE GENOMIC DNA]</scope>
    <source>
        <strain evidence="1">PF1309</strain>
    </source>
</reference>
<name>A0A2A2L8A8_9BILA</name>
<sequence length="677" mass="77052">SCKLNSTITNITCDYHHTINYNYNSSLQQFSLTFVPVDGCLVYMSIEFENAEMEILAQDHIVMDENITTDYSVAVPALTNRMDISPRPLPFTILLKDSHNYTINSNVLLSISTDKVGSNTQNSSVVQLAPGTGQLYDLAQTPANTTMTFSVANGNPNSRLLAFLSCDDSRVAPFQYDFDNSRSDFCCRIMFFDKDNDYKGCLMNLLNANKDPNKGLHFPIIGYKVPLTSLTVYQAYYPQLFAQIYFHVPQIDIDLISQYSVATNSFSSYLEVMDRWGEAYTADIIPYAVEIRFVKLEENNRKCLSYVNMNRTAKLLVYEGFAEIKGYDLPKANLIATITENGKVNNVELTSPLYTFVAIEGDVYYEITDDGIYLNSKISADRNLMIILNPIGGCIIYLTVEYDNANVKIDMAENIIYDLNKTVTASETLPSTMKRIEIPPRPMFMTVSLRDTKNYDRNSTVSLIITTDRVNTSAPEIKLNVGEGYLYDATKIMTNTTTKVSLATANSSNSRLLLFFHCDESRVVKNHDDPNSYCCSILFYRENGYQGCLRIFEANARNEYLPMDPVTSFTVYQKYIPQMFAQIYFYAPQIDFRYFLYNYGLALPNDLIFNIVFDRYNTVFSLARFLATVHFVNFQGTNQKRLSYVQLNRDATLLVYKGIPEIVGYDFPNKDLVAKIT</sequence>
<gene>
    <name evidence="1" type="ORF">WR25_07066</name>
</gene>
<protein>
    <submittedName>
        <fullName evidence="1">Uncharacterized protein</fullName>
    </submittedName>
</protein>
<keyword evidence="2" id="KW-1185">Reference proteome</keyword>
<proteinExistence type="predicted"/>
<accession>A0A2A2L8A8</accession>
<organism evidence="1 2">
    <name type="scientific">Diploscapter pachys</name>
    <dbReference type="NCBI Taxonomy" id="2018661"/>
    <lineage>
        <taxon>Eukaryota</taxon>
        <taxon>Metazoa</taxon>
        <taxon>Ecdysozoa</taxon>
        <taxon>Nematoda</taxon>
        <taxon>Chromadorea</taxon>
        <taxon>Rhabditida</taxon>
        <taxon>Rhabditina</taxon>
        <taxon>Rhabditomorpha</taxon>
        <taxon>Rhabditoidea</taxon>
        <taxon>Rhabditidae</taxon>
        <taxon>Diploscapter</taxon>
    </lineage>
</organism>
<feature type="non-terminal residue" evidence="1">
    <location>
        <position position="1"/>
    </location>
</feature>